<evidence type="ECO:0000259" key="1">
    <source>
        <dbReference type="PROSITE" id="PS51186"/>
    </source>
</evidence>
<dbReference type="InterPro" id="IPR000182">
    <property type="entry name" value="GNAT_dom"/>
</dbReference>
<dbReference type="EC" id="2.3.1.-" evidence="2"/>
<dbReference type="GO" id="GO:0016747">
    <property type="term" value="F:acyltransferase activity, transferring groups other than amino-acyl groups"/>
    <property type="evidence" value="ECO:0007669"/>
    <property type="project" value="InterPro"/>
</dbReference>
<organism evidence="2">
    <name type="scientific">Streptomyces sp. NBC_00148</name>
    <dbReference type="NCBI Taxonomy" id="2903626"/>
    <lineage>
        <taxon>Bacteria</taxon>
        <taxon>Bacillati</taxon>
        <taxon>Actinomycetota</taxon>
        <taxon>Actinomycetes</taxon>
        <taxon>Kitasatosporales</taxon>
        <taxon>Streptomycetaceae</taxon>
        <taxon>Streptomyces</taxon>
    </lineage>
</organism>
<dbReference type="EMBL" id="CP108169">
    <property type="protein sequence ID" value="WTQ73690.1"/>
    <property type="molecule type" value="Genomic_DNA"/>
</dbReference>
<gene>
    <name evidence="2" type="ORF">OG222_11540</name>
</gene>
<dbReference type="Gene3D" id="3.40.630.30">
    <property type="match status" value="1"/>
</dbReference>
<name>A0AAU1LR47_9ACTN</name>
<evidence type="ECO:0000313" key="2">
    <source>
        <dbReference type="EMBL" id="WTQ73690.1"/>
    </source>
</evidence>
<dbReference type="PROSITE" id="PS51186">
    <property type="entry name" value="GNAT"/>
    <property type="match status" value="1"/>
</dbReference>
<dbReference type="InterPro" id="IPR016181">
    <property type="entry name" value="Acyl_CoA_acyltransferase"/>
</dbReference>
<keyword evidence="2" id="KW-0012">Acyltransferase</keyword>
<dbReference type="CDD" id="cd04301">
    <property type="entry name" value="NAT_SF"/>
    <property type="match status" value="1"/>
</dbReference>
<dbReference type="SUPFAM" id="SSF55729">
    <property type="entry name" value="Acyl-CoA N-acyltransferases (Nat)"/>
    <property type="match status" value="1"/>
</dbReference>
<protein>
    <submittedName>
        <fullName evidence="2">GNAT family N-acetyltransferase</fullName>
        <ecNumber evidence="2">2.3.1.-</ecNumber>
    </submittedName>
</protein>
<accession>A0AAU1LR47</accession>
<reference evidence="2" key="1">
    <citation type="submission" date="2022-10" db="EMBL/GenBank/DDBJ databases">
        <title>The complete genomes of actinobacterial strains from the NBC collection.</title>
        <authorList>
            <person name="Joergensen T.S."/>
            <person name="Alvarez Arevalo M."/>
            <person name="Sterndorff E.B."/>
            <person name="Faurdal D."/>
            <person name="Vuksanovic O."/>
            <person name="Mourched A.-S."/>
            <person name="Charusanti P."/>
            <person name="Shaw S."/>
            <person name="Blin K."/>
            <person name="Weber T."/>
        </authorList>
    </citation>
    <scope>NUCLEOTIDE SEQUENCE</scope>
    <source>
        <strain evidence="2">NBC_00148</strain>
    </source>
</reference>
<dbReference type="AlphaFoldDB" id="A0AAU1LR47"/>
<proteinExistence type="predicted"/>
<keyword evidence="2" id="KW-0808">Transferase</keyword>
<dbReference type="Pfam" id="PF13508">
    <property type="entry name" value="Acetyltransf_7"/>
    <property type="match status" value="1"/>
</dbReference>
<sequence length="192" mass="19902">MRVRLVEGASLPSYADGIRQVYADVFSEPPWNEDPSAGDRYVERLAADAARPGFTAALALGAGTVGGFATRGTVGGFATAWTTPDVFPAGRSYGHVAEALGPDRVEGWLCGALEVDELAVSPDARGAGLGAALLSAVTEAAPDGRCWLLTSVHAEATLRFYRRAGWHQVPVSVPGRAGLVVLLGPGHPAARP</sequence>
<feature type="domain" description="N-acetyltransferase" evidence="1">
    <location>
        <begin position="1"/>
        <end position="188"/>
    </location>
</feature>